<feature type="transmembrane region" description="Helical" evidence="1">
    <location>
        <begin position="34"/>
        <end position="56"/>
    </location>
</feature>
<keyword evidence="3" id="KW-1185">Reference proteome</keyword>
<dbReference type="AlphaFoldDB" id="A0A6M6JH74"/>
<dbReference type="Proteomes" id="UP000505377">
    <property type="component" value="Chromosome"/>
</dbReference>
<keyword evidence="1" id="KW-0812">Transmembrane</keyword>
<feature type="transmembrane region" description="Helical" evidence="1">
    <location>
        <begin position="7"/>
        <end position="28"/>
    </location>
</feature>
<accession>A0A6M6JH74</accession>
<feature type="transmembrane region" description="Helical" evidence="1">
    <location>
        <begin position="103"/>
        <end position="124"/>
    </location>
</feature>
<evidence type="ECO:0000313" key="3">
    <source>
        <dbReference type="Proteomes" id="UP000505377"/>
    </source>
</evidence>
<evidence type="ECO:0000256" key="1">
    <source>
        <dbReference type="SAM" id="Phobius"/>
    </source>
</evidence>
<sequence>MSNALAFVVRVAVVAVSLWVATLIVPGIDVAAGGTVSQALTLVGVALIFGLVNAVLKPLIKVVGCPFYVLTLGLFGLVVNALLFLLVGFVADGLGLPFTVGGFGAAFVGAIVVAVVGFVLHVVIPDRIDQR</sequence>
<keyword evidence="1" id="KW-0472">Membrane</keyword>
<name>A0A6M6JH74_9PSEU</name>
<keyword evidence="1" id="KW-1133">Transmembrane helix</keyword>
<gene>
    <name evidence="2" type="ORF">HOP40_11845</name>
</gene>
<organism evidence="2 3">
    <name type="scientific">Pseudonocardia broussonetiae</name>
    <dbReference type="NCBI Taxonomy" id="2736640"/>
    <lineage>
        <taxon>Bacteria</taxon>
        <taxon>Bacillati</taxon>
        <taxon>Actinomycetota</taxon>
        <taxon>Actinomycetes</taxon>
        <taxon>Pseudonocardiales</taxon>
        <taxon>Pseudonocardiaceae</taxon>
        <taxon>Pseudonocardia</taxon>
    </lineage>
</organism>
<dbReference type="KEGG" id="pbro:HOP40_11845"/>
<dbReference type="EMBL" id="CP053564">
    <property type="protein sequence ID" value="QJY46410.1"/>
    <property type="molecule type" value="Genomic_DNA"/>
</dbReference>
<dbReference type="RefSeq" id="WP_172157638.1">
    <property type="nucleotide sequence ID" value="NZ_CP053564.1"/>
</dbReference>
<dbReference type="Pfam" id="PF04020">
    <property type="entry name" value="Phage_holin_4_2"/>
    <property type="match status" value="1"/>
</dbReference>
<proteinExistence type="predicted"/>
<reference evidence="2 3" key="1">
    <citation type="submission" date="2020-05" db="EMBL/GenBank/DDBJ databases">
        <authorList>
            <person name="Mo P."/>
        </authorList>
    </citation>
    <scope>NUCLEOTIDE SEQUENCE [LARGE SCALE GENOMIC DNA]</scope>
    <source>
        <strain evidence="2 3">Gen01</strain>
    </source>
</reference>
<feature type="transmembrane region" description="Helical" evidence="1">
    <location>
        <begin position="68"/>
        <end position="91"/>
    </location>
</feature>
<dbReference type="InterPro" id="IPR007165">
    <property type="entry name" value="Phage_holin_4_2"/>
</dbReference>
<evidence type="ECO:0000313" key="2">
    <source>
        <dbReference type="EMBL" id="QJY46410.1"/>
    </source>
</evidence>
<dbReference type="PANTHER" id="PTHR37309">
    <property type="entry name" value="SLR0284 PROTEIN"/>
    <property type="match status" value="1"/>
</dbReference>
<dbReference type="PANTHER" id="PTHR37309:SF1">
    <property type="entry name" value="SLR0284 PROTEIN"/>
    <property type="match status" value="1"/>
</dbReference>
<protein>
    <submittedName>
        <fullName evidence="2">Phage holin family protein</fullName>
    </submittedName>
</protein>